<accession>A0A6P7YWC7</accession>
<dbReference type="RefSeq" id="XP_030069273.1">
    <property type="nucleotide sequence ID" value="XM_030213413.1"/>
</dbReference>
<dbReference type="PROSITE" id="PS51257">
    <property type="entry name" value="PROKAR_LIPOPROTEIN"/>
    <property type="match status" value="1"/>
</dbReference>
<dbReference type="InParanoid" id="A0A6P7YWC7"/>
<feature type="domain" description="Cadherin" evidence="15">
    <location>
        <begin position="1673"/>
        <end position="1779"/>
    </location>
</feature>
<feature type="domain" description="Cadherin" evidence="15">
    <location>
        <begin position="2445"/>
        <end position="2559"/>
    </location>
</feature>
<feature type="domain" description="Cadherin" evidence="15">
    <location>
        <begin position="3592"/>
        <end position="3696"/>
    </location>
</feature>
<name>A0A6P7YWC7_9AMPH</name>
<evidence type="ECO:0000313" key="17">
    <source>
        <dbReference type="RefSeq" id="XP_030069273.1"/>
    </source>
</evidence>
<dbReference type="GO" id="GO:0005509">
    <property type="term" value="F:calcium ion binding"/>
    <property type="evidence" value="ECO:0007669"/>
    <property type="project" value="UniProtKB-UniRule"/>
</dbReference>
<feature type="region of interest" description="Disordered" evidence="13">
    <location>
        <begin position="4953"/>
        <end position="4983"/>
    </location>
</feature>
<feature type="transmembrane region" description="Helical" evidence="14">
    <location>
        <begin position="688"/>
        <end position="713"/>
    </location>
</feature>
<dbReference type="InterPro" id="IPR013164">
    <property type="entry name" value="Cadherin_N"/>
</dbReference>
<dbReference type="PROSITE" id="PS00232">
    <property type="entry name" value="CADHERIN_1"/>
    <property type="match status" value="17"/>
</dbReference>
<feature type="domain" description="Cadherin" evidence="15">
    <location>
        <begin position="1192"/>
        <end position="1288"/>
    </location>
</feature>
<evidence type="ECO:0000259" key="15">
    <source>
        <dbReference type="PROSITE" id="PS50268"/>
    </source>
</evidence>
<comment type="function">
    <text evidence="1">Potential calcium-dependent cell-adhesion protein. May be involved in the establishment and maintenance of specific neuronal connections in the brain.</text>
</comment>
<evidence type="ECO:0000256" key="1">
    <source>
        <dbReference type="ARBA" id="ARBA00003436"/>
    </source>
</evidence>
<keyword evidence="16" id="KW-1185">Reference proteome</keyword>
<keyword evidence="6" id="KW-0677">Repeat</keyword>
<dbReference type="PRINTS" id="PR00205">
    <property type="entry name" value="CADHERIN"/>
</dbReference>
<feature type="domain" description="Cadherin" evidence="15">
    <location>
        <begin position="1889"/>
        <end position="1993"/>
    </location>
</feature>
<feature type="domain" description="Cadherin" evidence="15">
    <location>
        <begin position="1079"/>
        <end position="1183"/>
    </location>
</feature>
<sequence length="4983" mass="554077">MTETQRYRDFKWQVVFCFIVIIACSTAFEQIRYLIPEERERGSFVGNIAKDLGLDAAGLMDRGARLIHNGKTQYFALDLKTGNININEKIDREDICGPITECLINVELLFEDTMKIVLFEVQIQDVNDNSPSFPSKEIVLEISETAALGTRFPLKDAQDPDVGTNSLQSYQLSKNKHFSLDTKMGVNGVKSTELALDKFLDREDQDVHHLILTATDGGNPVRSGTAQITIHVLDANDNVPVFTQSVYKVTVRENVPEDTVIVVINATDMDKGIHSEVTYLFWKISDKANKIFRLNSKSGEISVVGNLDFEESQFYEMEVQAKDGGGLYSRSKVLVQVTDVNDNPPEITVTSLFSSVSEDSPAGTTIALFNVNDIDSGANGEVSCSIPNNLPFQLMKSFGNYYSLVTSRELDSEEISEYNITIKVTDKGDISLSTTRSIQLLISDINDNPPVFDQTSYNVYVAENNPPGFSLYSVKARDPDHDQNAKIIYSIVEGHIYELPVSQYISINSEDGILYALRSFDYEQFREFQIQVKAEDGGSPSLSSNVTVNIFLVDQNDNKPLILYPSFPMDDSPGIELAPRSSQPGYLVTKVVAVDADSGQNAWLSYELLRATEPGLFTVGLHNGEIRTTRFFLEKNTLKQTLIVSVKDNGQPPLSATSTLTVVVTDNISETLSNLKSLTVPTEVESNLTLYLVIAIAAISCLFFTFIIVLLTLKLRRWRNSNMFQSSTVNFNAVPSSHYVEVDGVRDFLQNYSQDFYLTTDSRERQFKFPVESSSYILDDKQTCEKKDFTRDGNMLNNYGDGQIVQTIEHWKKLFLKMKMIEFSTILTTFYWADMGVNRKKTSAGTSMQVRAFFLFFCFCQVASEQIRYSIPEEMESGSFVGNIAKDLGLDVRQLTVRNLRIASSDKRQHFVVDLKNGNLYVNERIDREEICAETALCILNLEMLIENPLNVFHLKIEIQDINDNPPVFNKHNVDIEISESTLPGARFLLGNAVDLDVGINSLQKYKLSANQFFVLHTKENSDGNKHAELVLEKQLDREKQSTLPLILTAFDGGDPIRTGTVQVYVTVIDVNDNSPIFSQEVFKISIKENMPNDSAVVQVKASDADEGINGQITYIFKNIPDSARQKFRLDPVSGEIRVKGLLDYEEVKRYAMIIEAKDGGGLVVHCKVLIEIIDENDNAPEVIVMSVSTPVPEDSPSGTVIALININDRDSGLNGEVSCHFHEDIPFKLVSSSNNYVKLLTDGPLDREKVAEYNITVIAIDKGSPPISARKTIHVEISDINDNAPVFESISYMAYVLENNPPGGSIYSINASDLDLDQNAKVTYSILNDKVADGSFSSYVAINSQTGIIYAQRSFNYEEFRDFRVLVKAQDSGSPTLSNNVTLNVFILDQNDNAPEILYPSLGSDGSVLFEIVPPSSDVGYLVTKVVAVDADSGHNAWLSYQLLQVTEPALFNIAVHNGEIRTSRIFTEKYSAKQRLVILVKDNGQPRLSATVTLNIVFSENIQQVLPDLSDFSSESKFQPNLNFYLIIALALICSLFLLTGILMVIIKFRRSHFLCLSADRYSKDGPTFPPGYSDGTLPYSYNTWLASDPGMNEFSFLKVTGQNNTLTKVATADSIGILLAEKEGSNLKNETSSLLQNCVLVTTMKISGRQIGRGLRWQVLCSFCLFYKAVSEAIHYSIPEEMEKGSIVGNVAKDLGLNIGKLSVRKLRIISGVKKQYFTVNVENGNLYVDTRIDREEICGEATLCVLNYEMLIESPLNIFPVRIIIQDINDNPPVFTKNNIELEISESSLPGASFPIGSAVDADVGFNSLQNYYLNSSQYFTLLIKENSDGKKYAELVLEKPIDRENQSTHHLVLTAVDGGNPAKTGTAQIEIIVTDVNDNVPEFAQGTYKVSVKESITTGSMVLQLNARDVDEGLYGQISYSFKNIPDTARQKFNLDQKTGVITVNELLDFEQAKRYEIIIEGKDGGGLVAHCKVLIDVIDENDNAPDMTLMFVSSPVPEDSPPNTVVALINVHDEDSGPNGEVSCHLQGEDVPLKLISSSNSFYKLVTEATLDREKKPEYNITVTARDKGSPPLTTSKTILLQISDINDNPPLFDQTAYFVYVPENNPPGISIYSLKASDLDLDENARITYCVLRNNTEAVHASSYISINSQTGSIYAQHSFNYEQLREFQFQVKARDNGTPSLESNVTVKIFVLDRNDNAPQILYPSPGVDNSVLFEIVPPSADTGYLVTKVVAVDADSGHDAWLSYQLLQSTEPELFSIGLHTGEIRTSRMLMKASAAKHRLVVLVKDNGQPSLSSTVTLNVVFAENFQEVLPELSNQSNNWENQSNLNLYLVVVLILISFLFLVVVTLLIVKKCLRSKKPTVLGCLSSDFYGKERPMYPTDYSDGTLPYSYQLCVAAESKKNEFTLLKPNNQTTDNMISSDNSSVLLMSTQRIHLKSDPGALQESVYGQIHYTIHEEMEKGSIVGNIAKDLGLNLNGLTERKLRVVSDARKQYFSVNWNGNLYVNDRIDREEICSDTEICSLNFEMVVENPLNAFHIQVRILDINDNSPIFSRNKVLEISEAVLPGARFPIENARDPDIGTNAVQKYQLELNQHFVMEEKEGTDGIKYAELVFQKSLDRETQSTHHLVLTAIDGGDPVRTGTSQILIKVIDVNDNFPIFSQEIYKVRLKENAPNNSFVVQVTANDQDEGANAQITYFLTNIPDSSHDIFSLDPLSGQITIKGSLDFEAIGSLKIGVEARDGGGLVAHCKVLVEIIDENDNAPEITLTSISSLVPEDSPPGTVIALIKIQDRDSGANGEVICHIQGSFPLKLISSSSNYYKLVTQIFLDRESVSEYNIVIVATDKGSPPLSTEKTLQLQITDVNDNVPAFQQIPYDCYVPENNSPGVSIFSVTASDPDLEQNAQLTYTIVFTNVEEVPVSAYIYIDKKSGIIYAQRSFDYEQFREFQFQVKAEDNGTPPLSSNATVNVFILDQNDNGPKILYPSLRSDGSALFEMIPPSAEAGFLVTKVVAVDADSGHNAWLSYYIEQSTEPALFNVGFHTGEIRTSRALVEKDSLKQRLVILVKDNGQPPLSVTVSLNMVFAENVQEVLPELSHQSADSDYQSNLHFYLVTALALITFLFLITILLMIVKRCIRSKKSTVLGCITSDVYSKAGPNFPLHYNDRTLPYTYQVCVATDSGMNGCTFLESNEEKTTRNNQNSPDNSAILFMSDQDINLKCEPESDKKSGENLFLAMEVLLILHREAEYGVRRQVLLSFLLWLCQAGSGQINYSIPEEMERGSFVGHIVKDLSLNTKDFSSRKFRMVSSAKKQYFSINSENGNLYVNDRIDREEMCGESTHCFLNIETILENPLNVFHITVTILDINDNAPSFFKNVIELEIIETISPGARFPLGNARDPDVGPNSLQNYQLSSNQFFVLEEKEGTDGKKYAELVLEKPLDREKQSILNCILTASDGGDPIRTGTVQVNIKVTDANDNFPTFTQNIYKATLRENIPTDTTVLQVKANDKDEGSYAQIIYSFENIPDIARHIFSLDSKSGEIIINGHLDFEEIKQFQMDVEAKDGGGLASHCTVIIEVLDENDNAPEITLTSLSTTIPEDSPPGTVIALIKVHDQDSGENGEVTCHVQVDFPGKIVSSSSNYYKILTDSNLNREEFSEYNVTIVATDKGYPALSTRRTIPIQITDINDNAPVFEQMIYSVYITENNLSGTSIFSVKASDPDFEQNSRIIYSIKNNDTEKLLVSSYVSINSQTGIIYSGRSFDYEQLREFQFQVKAQDSGSPPLSGNCIVKVFIIDHNDNAPKILYPSLGSDGSDLYEMISPSVERGSLVTKVVAVDADSGHNAWLSYHLLQATEPALFSIGPHSGEIRTSRVLMDRDAMKQKLCILVKDSGQPSLSTTVTMNIIFAENFQEVLPELSNQSGDSENQSELNFYLVMALALISFLFLLTIFLLLLTKCLRSNKPTVLQCLGSDIYSRADTRFPPHYSDGTLPYNYQLCTATESGKNEFAFLEPNIEGLEDMFTGNRETQYKNKQATTVNTDSDAYEKYRIMAVLLIKQRDAEWGVKRQVLFSFLFWLCHTASGQIHYTIPEEMEMGSLVGNLANDLSLNLEDFQTRKLRIISSVEKQYFTVNSENGNLYVNDRIDREELCGESISCFVNIETIVENPLNIFHIKVIILDINDNAPSFSKNNIELEISESVSPGERFSLGNARDPDIGTNSLQNYQLSPNQFFILEEKKGTDGKRYAELVLDKSLDREKQGIFSFILTALDGGNPIRTCTVQINIKVTDANDNIPTFTQKIYTATLKENIPTGSTVLQVKANDKDEGSYAQIIYSFENIPDSARHIFSLDSKSGEIQIIGHIDFEEIRHFQMDVEAKDGGGLASHCTVIIEVLDENDNAPEITLTSLSTTIPEDSSLGTVIALIKVHDKDYGENGEVTCYIQDDFPVQIISSSSNYYKILTDSNLDREQFSEYNITIVATDKGNLPLSSNKTIRIQITDVNDNAPMFERMFYTVYVPENNLSGASIFSVNAVDPDYEQNSRITYSIVNSYIENLPVSSFVSINSLTGSIYAQRSLDYEHLREFQFQVKAQDSGSPSLSGNSTVKVFVMDGNDNAPKILYPSLGSDGSASFEIVSPSIDRGSLVTKVVAVDADSGHNAWLSYLLVQATEAALFSIGLRSGEIRTNRAFTDRDTVRQKLIILVHDHGKPSLSTTSTVNIIFAENIREAVPELSNQSSESKNQSDLNFYLVLALALISFLFLMTIVLLLVTKCLRSKKPTVLQCLGSDIFSKADSSFPPHYSDGTLPYSYQLCTATESGKNEFSFLEPNIKKLDNIMITDNDATRFMSKQDITGRFETDNFLEAQPNTDWRFSQAQRPGTSGSQNTEEGGVWPNNQIETERLQAMILASANEAADGHSTLGGGAGTMGLSTRYGPQFTLQHVPDYRQNVYIPGNTATLTNSAGKRDGKGSTSSGGNKKKSGKKEKK</sequence>
<feature type="domain" description="Cadherin" evidence="15">
    <location>
        <begin position="579"/>
        <end position="683"/>
    </location>
</feature>
<dbReference type="InterPro" id="IPR032455">
    <property type="entry name" value="Cadherin_C"/>
</dbReference>
<dbReference type="InterPro" id="IPR002126">
    <property type="entry name" value="Cadherin-like_dom"/>
</dbReference>
<feature type="domain" description="Cadherin" evidence="15">
    <location>
        <begin position="4189"/>
        <end position="4297"/>
    </location>
</feature>
<gene>
    <name evidence="17" type="primary">LOC115476840</name>
</gene>
<feature type="domain" description="Cadherin" evidence="15">
    <location>
        <begin position="3378"/>
        <end position="3486"/>
    </location>
</feature>
<dbReference type="PANTHER" id="PTHR24028:SF73">
    <property type="entry name" value="PROTOCADHERIN GAMMA-B3-RELATED"/>
    <property type="match status" value="1"/>
</dbReference>
<feature type="transmembrane region" description="Helical" evidence="14">
    <location>
        <begin position="4743"/>
        <end position="4767"/>
    </location>
</feature>
<dbReference type="GO" id="GO:0007156">
    <property type="term" value="P:homophilic cell adhesion via plasma membrane adhesion molecules"/>
    <property type="evidence" value="ECO:0007669"/>
    <property type="project" value="InterPro"/>
</dbReference>
<dbReference type="Gene3D" id="2.60.40.60">
    <property type="entry name" value="Cadherins"/>
    <property type="match status" value="36"/>
</dbReference>
<feature type="domain" description="Cadherin" evidence="15">
    <location>
        <begin position="2225"/>
        <end position="2322"/>
    </location>
</feature>
<dbReference type="Pfam" id="PF16492">
    <property type="entry name" value="Cadherin_C_2"/>
    <property type="match status" value="6"/>
</dbReference>
<comment type="subcellular location">
    <subcellularLocation>
        <location evidence="2">Cell membrane</location>
        <topology evidence="2">Single-pass type I membrane protein</topology>
    </subcellularLocation>
</comment>
<feature type="domain" description="Cadherin" evidence="15">
    <location>
        <begin position="4298"/>
        <end position="4402"/>
    </location>
</feature>
<feature type="domain" description="Cadherin" evidence="15">
    <location>
        <begin position="1780"/>
        <end position="1888"/>
    </location>
</feature>
<feature type="domain" description="Cadherin" evidence="15">
    <location>
        <begin position="863"/>
        <end position="969"/>
    </location>
</feature>
<keyword evidence="8" id="KW-0130">Cell adhesion</keyword>
<feature type="domain" description="Cadherin" evidence="15">
    <location>
        <begin position="1289"/>
        <end position="1398"/>
    </location>
</feature>
<dbReference type="InterPro" id="IPR031904">
    <property type="entry name" value="Cadherin_CBD"/>
</dbReference>
<feature type="compositionally biased region" description="Basic residues" evidence="13">
    <location>
        <begin position="4973"/>
        <end position="4983"/>
    </location>
</feature>
<evidence type="ECO:0000313" key="16">
    <source>
        <dbReference type="Proteomes" id="UP000515156"/>
    </source>
</evidence>
<evidence type="ECO:0000256" key="6">
    <source>
        <dbReference type="ARBA" id="ARBA00022737"/>
    </source>
</evidence>
<feature type="domain" description="Cadherin" evidence="15">
    <location>
        <begin position="348"/>
        <end position="452"/>
    </location>
</feature>
<organism evidence="16 17">
    <name type="scientific">Microcaecilia unicolor</name>
    <dbReference type="NCBI Taxonomy" id="1415580"/>
    <lineage>
        <taxon>Eukaryota</taxon>
        <taxon>Metazoa</taxon>
        <taxon>Chordata</taxon>
        <taxon>Craniata</taxon>
        <taxon>Vertebrata</taxon>
        <taxon>Euteleostomi</taxon>
        <taxon>Amphibia</taxon>
        <taxon>Gymnophiona</taxon>
        <taxon>Siphonopidae</taxon>
        <taxon>Microcaecilia</taxon>
    </lineage>
</organism>
<evidence type="ECO:0000256" key="4">
    <source>
        <dbReference type="ARBA" id="ARBA00022692"/>
    </source>
</evidence>
<dbReference type="Proteomes" id="UP000515156">
    <property type="component" value="Chromosome 8"/>
</dbReference>
<dbReference type="PROSITE" id="PS50268">
    <property type="entry name" value="CADHERIN_2"/>
    <property type="match status" value="36"/>
</dbReference>
<evidence type="ECO:0000256" key="5">
    <source>
        <dbReference type="ARBA" id="ARBA00022729"/>
    </source>
</evidence>
<feature type="domain" description="Cadherin" evidence="15">
    <location>
        <begin position="4633"/>
        <end position="4730"/>
    </location>
</feature>
<feature type="domain" description="Cadherin" evidence="15">
    <location>
        <begin position="3697"/>
        <end position="3806"/>
    </location>
</feature>
<dbReference type="InterPro" id="IPR020894">
    <property type="entry name" value="Cadherin_CS"/>
</dbReference>
<feature type="domain" description="Cadherin" evidence="15">
    <location>
        <begin position="2559"/>
        <end position="2667"/>
    </location>
</feature>
<dbReference type="GeneID" id="115476840"/>
<evidence type="ECO:0000256" key="10">
    <source>
        <dbReference type="ARBA" id="ARBA00023136"/>
    </source>
</evidence>
<feature type="domain" description="Cadherin" evidence="15">
    <location>
        <begin position="970"/>
        <end position="1078"/>
    </location>
</feature>
<dbReference type="FunFam" id="2.60.40.60:FF:000004">
    <property type="entry name" value="Protocadherin 1 gamma 2"/>
    <property type="match status" value="6"/>
</dbReference>
<evidence type="ECO:0000256" key="3">
    <source>
        <dbReference type="ARBA" id="ARBA00022475"/>
    </source>
</evidence>
<dbReference type="KEGG" id="muo:115476840"/>
<feature type="domain" description="Cadherin" evidence="15">
    <location>
        <begin position="2878"/>
        <end position="2987"/>
    </location>
</feature>
<feature type="transmembrane region" description="Helical" evidence="14">
    <location>
        <begin position="3932"/>
        <end position="3956"/>
    </location>
</feature>
<evidence type="ECO:0000256" key="2">
    <source>
        <dbReference type="ARBA" id="ARBA00004251"/>
    </source>
</evidence>
<proteinExistence type="predicted"/>
<evidence type="ECO:0000256" key="14">
    <source>
        <dbReference type="SAM" id="Phobius"/>
    </source>
</evidence>
<feature type="domain" description="Cadherin" evidence="15">
    <location>
        <begin position="4403"/>
        <end position="4507"/>
    </location>
</feature>
<evidence type="ECO:0000256" key="12">
    <source>
        <dbReference type="PROSITE-ProRule" id="PRU00043"/>
    </source>
</evidence>
<feature type="domain" description="Cadherin" evidence="15">
    <location>
        <begin position="3003"/>
        <end position="3100"/>
    </location>
</feature>
<keyword evidence="3" id="KW-1003">Cell membrane</keyword>
<dbReference type="FunFam" id="2.60.40.60:FF:000006">
    <property type="entry name" value="Protocadherin alpha 2"/>
    <property type="match status" value="6"/>
</dbReference>
<feature type="domain" description="Cadherin" evidence="15">
    <location>
        <begin position="2773"/>
        <end position="2877"/>
    </location>
</feature>
<dbReference type="CDD" id="cd11304">
    <property type="entry name" value="Cadherin_repeat"/>
    <property type="match status" value="35"/>
</dbReference>
<feature type="domain" description="Cadherin" evidence="15">
    <location>
        <begin position="2100"/>
        <end position="2209"/>
    </location>
</feature>
<feature type="transmembrane region" description="Helical" evidence="14">
    <location>
        <begin position="1526"/>
        <end position="1549"/>
    </location>
</feature>
<keyword evidence="9 14" id="KW-1133">Transmembrane helix</keyword>
<reference evidence="17" key="1">
    <citation type="submission" date="2025-08" db="UniProtKB">
        <authorList>
            <consortium name="RefSeq"/>
        </authorList>
    </citation>
    <scope>IDENTIFICATION</scope>
</reference>
<feature type="domain" description="Cadherin" evidence="15">
    <location>
        <begin position="2002"/>
        <end position="2099"/>
    </location>
</feature>
<feature type="domain" description="Cadherin" evidence="15">
    <location>
        <begin position="134"/>
        <end position="242"/>
    </location>
</feature>
<dbReference type="FunFam" id="2.60.40.60:FF:000001">
    <property type="entry name" value="Protocadherin alpha 2"/>
    <property type="match status" value="6"/>
</dbReference>
<feature type="transmembrane region" description="Helical" evidence="14">
    <location>
        <begin position="2335"/>
        <end position="2359"/>
    </location>
</feature>
<feature type="domain" description="Cadherin" evidence="15">
    <location>
        <begin position="3822"/>
        <end position="3919"/>
    </location>
</feature>
<evidence type="ECO:0000256" key="9">
    <source>
        <dbReference type="ARBA" id="ARBA00022989"/>
    </source>
</evidence>
<feature type="domain" description="Cadherin" evidence="15">
    <location>
        <begin position="3487"/>
        <end position="3591"/>
    </location>
</feature>
<dbReference type="InterPro" id="IPR015919">
    <property type="entry name" value="Cadherin-like_sf"/>
</dbReference>
<dbReference type="FunFam" id="2.60.40.60:FF:000129">
    <property type="entry name" value="protocadherin alpha-C2 isoform X1"/>
    <property type="match status" value="6"/>
</dbReference>
<keyword evidence="11" id="KW-0325">Glycoprotein</keyword>
<feature type="domain" description="Cadherin" evidence="15">
    <location>
        <begin position="1414"/>
        <end position="1511"/>
    </location>
</feature>
<evidence type="ECO:0000256" key="11">
    <source>
        <dbReference type="ARBA" id="ARBA00023180"/>
    </source>
</evidence>
<keyword evidence="7 12" id="KW-0106">Calcium</keyword>
<dbReference type="GO" id="GO:0005886">
    <property type="term" value="C:plasma membrane"/>
    <property type="evidence" value="ECO:0007669"/>
    <property type="project" value="UniProtKB-SubCell"/>
</dbReference>
<feature type="domain" description="Cadherin" evidence="15">
    <location>
        <begin position="453"/>
        <end position="567"/>
    </location>
</feature>
<dbReference type="Pfam" id="PF00028">
    <property type="entry name" value="Cadherin"/>
    <property type="match status" value="29"/>
</dbReference>
<feature type="domain" description="Cadherin" evidence="15">
    <location>
        <begin position="3278"/>
        <end position="3377"/>
    </location>
</feature>
<evidence type="ECO:0000256" key="8">
    <source>
        <dbReference type="ARBA" id="ARBA00022889"/>
    </source>
</evidence>
<feature type="domain" description="Cadherin" evidence="15">
    <location>
        <begin position="243"/>
        <end position="347"/>
    </location>
</feature>
<keyword evidence="10 14" id="KW-0472">Membrane</keyword>
<dbReference type="SUPFAM" id="SSF49313">
    <property type="entry name" value="Cadherin-like"/>
    <property type="match status" value="35"/>
</dbReference>
<evidence type="ECO:0000256" key="13">
    <source>
        <dbReference type="SAM" id="MobiDB-lite"/>
    </source>
</evidence>
<feature type="domain" description="Cadherin" evidence="15">
    <location>
        <begin position="4082"/>
        <end position="4188"/>
    </location>
</feature>
<dbReference type="PANTHER" id="PTHR24028">
    <property type="entry name" value="CADHERIN-87A"/>
    <property type="match status" value="1"/>
</dbReference>
<evidence type="ECO:0000256" key="7">
    <source>
        <dbReference type="ARBA" id="ARBA00022837"/>
    </source>
</evidence>
<protein>
    <submittedName>
        <fullName evidence="17">Uncharacterized protein LOC115476840</fullName>
    </submittedName>
</protein>
<dbReference type="InterPro" id="IPR050174">
    <property type="entry name" value="Protocadherin/Cadherin-CA"/>
</dbReference>
<keyword evidence="5" id="KW-0732">Signal</keyword>
<dbReference type="OrthoDB" id="6252479at2759"/>
<feature type="region of interest" description="Disordered" evidence="13">
    <location>
        <begin position="4868"/>
        <end position="4889"/>
    </location>
</feature>
<dbReference type="Pfam" id="PF15974">
    <property type="entry name" value="Cadherin_tail"/>
    <property type="match status" value="1"/>
</dbReference>
<keyword evidence="4 14" id="KW-0812">Transmembrane</keyword>
<dbReference type="SMART" id="SM00112">
    <property type="entry name" value="CA"/>
    <property type="match status" value="36"/>
</dbReference>
<dbReference type="FunFam" id="2.60.40.60:FF:000002">
    <property type="entry name" value="Protocadherin alpha 2"/>
    <property type="match status" value="6"/>
</dbReference>
<feature type="transmembrane region" description="Helical" evidence="14">
    <location>
        <begin position="12"/>
        <end position="35"/>
    </location>
</feature>
<dbReference type="FunFam" id="2.60.40.60:FF:000018">
    <property type="entry name" value="Protocadherin gamma c3"/>
    <property type="match status" value="6"/>
</dbReference>
<feature type="transmembrane region" description="Helical" evidence="14">
    <location>
        <begin position="3113"/>
        <end position="3137"/>
    </location>
</feature>
<feature type="domain" description="Cadherin" evidence="15">
    <location>
        <begin position="4508"/>
        <end position="4617"/>
    </location>
</feature>
<feature type="domain" description="Cadherin" evidence="15">
    <location>
        <begin position="74"/>
        <end position="133"/>
    </location>
</feature>
<dbReference type="Pfam" id="PF08266">
    <property type="entry name" value="Cadherin_2"/>
    <property type="match status" value="6"/>
</dbReference>
<feature type="domain" description="Cadherin" evidence="15">
    <location>
        <begin position="2668"/>
        <end position="2772"/>
    </location>
</feature>